<evidence type="ECO:0000256" key="7">
    <source>
        <dbReference type="ARBA" id="ARBA00023326"/>
    </source>
</evidence>
<dbReference type="PROSITE" id="PS51257">
    <property type="entry name" value="PROKAR_LIPOPROTEIN"/>
    <property type="match status" value="1"/>
</dbReference>
<dbReference type="PANTHER" id="PTHR34142:SF1">
    <property type="entry name" value="GLYCOSIDE HYDROLASE FAMILY 5 DOMAIN-CONTAINING PROTEIN"/>
    <property type="match status" value="1"/>
</dbReference>
<dbReference type="GO" id="GO:0008810">
    <property type="term" value="F:cellulase activity"/>
    <property type="evidence" value="ECO:0007669"/>
    <property type="project" value="UniProtKB-EC"/>
</dbReference>
<feature type="chain" id="PRO_5042081752" description="cellulase" evidence="10">
    <location>
        <begin position="23"/>
        <end position="390"/>
    </location>
</feature>
<feature type="region of interest" description="Disordered" evidence="9">
    <location>
        <begin position="29"/>
        <end position="101"/>
    </location>
</feature>
<keyword evidence="6 8" id="KW-0326">Glycosidase</keyword>
<dbReference type="Pfam" id="PF00150">
    <property type="entry name" value="Cellulase"/>
    <property type="match status" value="1"/>
</dbReference>
<feature type="compositionally biased region" description="Polar residues" evidence="9">
    <location>
        <begin position="49"/>
        <end position="59"/>
    </location>
</feature>
<keyword evidence="13" id="KW-1185">Reference proteome</keyword>
<dbReference type="InterPro" id="IPR017853">
    <property type="entry name" value="GH"/>
</dbReference>
<evidence type="ECO:0000256" key="6">
    <source>
        <dbReference type="ARBA" id="ARBA00023295"/>
    </source>
</evidence>
<evidence type="ECO:0000256" key="2">
    <source>
        <dbReference type="ARBA" id="ARBA00012601"/>
    </source>
</evidence>
<keyword evidence="4" id="KW-0136">Cellulose degradation</keyword>
<dbReference type="Proteomes" id="UP001197795">
    <property type="component" value="Unassembled WGS sequence"/>
</dbReference>
<evidence type="ECO:0000313" key="12">
    <source>
        <dbReference type="EMBL" id="MCC2121180.1"/>
    </source>
</evidence>
<keyword evidence="10" id="KW-0732">Signal</keyword>
<keyword evidence="5" id="KW-0119">Carbohydrate metabolism</keyword>
<reference evidence="12 13" key="1">
    <citation type="submission" date="2021-10" db="EMBL/GenBank/DDBJ databases">
        <title>Anaerobic single-cell dispensing facilitates the cultivation of human gut bacteria.</title>
        <authorList>
            <person name="Afrizal A."/>
        </authorList>
    </citation>
    <scope>NUCLEOTIDE SEQUENCE [LARGE SCALE GENOMIC DNA]</scope>
    <source>
        <strain evidence="12 13">CLA-AA-H273</strain>
    </source>
</reference>
<evidence type="ECO:0000256" key="3">
    <source>
        <dbReference type="ARBA" id="ARBA00022801"/>
    </source>
</evidence>
<evidence type="ECO:0000256" key="8">
    <source>
        <dbReference type="RuleBase" id="RU361153"/>
    </source>
</evidence>
<dbReference type="PROSITE" id="PS00659">
    <property type="entry name" value="GLYCOSYL_HYDROL_F5"/>
    <property type="match status" value="1"/>
</dbReference>
<dbReference type="SUPFAM" id="SSF51445">
    <property type="entry name" value="(Trans)glycosidases"/>
    <property type="match status" value="1"/>
</dbReference>
<comment type="catalytic activity">
    <reaction evidence="1">
        <text>Endohydrolysis of (1-&gt;4)-beta-D-glucosidic linkages in cellulose, lichenin and cereal beta-D-glucans.</text>
        <dbReference type="EC" id="3.2.1.4"/>
    </reaction>
</comment>
<feature type="compositionally biased region" description="Low complexity" evidence="9">
    <location>
        <begin position="29"/>
        <end position="48"/>
    </location>
</feature>
<protein>
    <recommendedName>
        <fullName evidence="2">cellulase</fullName>
        <ecNumber evidence="2">3.2.1.4</ecNumber>
    </recommendedName>
</protein>
<dbReference type="InterPro" id="IPR001547">
    <property type="entry name" value="Glyco_hydro_5"/>
</dbReference>
<evidence type="ECO:0000259" key="11">
    <source>
        <dbReference type="Pfam" id="PF00150"/>
    </source>
</evidence>
<dbReference type="AlphaFoldDB" id="A0AAE3A6T6"/>
<dbReference type="GO" id="GO:0030245">
    <property type="term" value="P:cellulose catabolic process"/>
    <property type="evidence" value="ECO:0007669"/>
    <property type="project" value="UniProtKB-KW"/>
</dbReference>
<organism evidence="12 13">
    <name type="scientific">Waltera acetigignens</name>
    <dbReference type="NCBI Taxonomy" id="2981769"/>
    <lineage>
        <taxon>Bacteria</taxon>
        <taxon>Bacillati</taxon>
        <taxon>Bacillota</taxon>
        <taxon>Clostridia</taxon>
        <taxon>Lachnospirales</taxon>
        <taxon>Lachnospiraceae</taxon>
        <taxon>Waltera</taxon>
    </lineage>
</organism>
<keyword evidence="3 8" id="KW-0378">Hydrolase</keyword>
<evidence type="ECO:0000313" key="13">
    <source>
        <dbReference type="Proteomes" id="UP001197795"/>
    </source>
</evidence>
<evidence type="ECO:0000256" key="4">
    <source>
        <dbReference type="ARBA" id="ARBA00023001"/>
    </source>
</evidence>
<dbReference type="RefSeq" id="WP_118669152.1">
    <property type="nucleotide sequence ID" value="NZ_JAJEPV010000063.1"/>
</dbReference>
<evidence type="ECO:0000256" key="10">
    <source>
        <dbReference type="SAM" id="SignalP"/>
    </source>
</evidence>
<dbReference type="PANTHER" id="PTHR34142">
    <property type="entry name" value="ENDO-BETA-1,4-GLUCANASE A"/>
    <property type="match status" value="1"/>
</dbReference>
<sequence length="390" mass="42807">MSIFRKTLSCAVLAALGTCALAGCGRQDTSNEAATSASPEASAAITETVNESTAASEQTPAPDAPGTQSTQPADVTSEADKDKASTPFGQHGALHVENGKLTDENGNTVQLYGMSTHGIAWFPQYINYDSLRTLRDDWNTNCIRLAMYTEEYGGYCAGGDKEQLKQLVKDGVSYATELGMYVIVDWHILSDCDPNQNKDEAIAFFREMAEVFADNDNVLYEICNEPNGGTSWDSIKSYAEEVIPVIRAQKPDAVILVGTPTWSQEIDKAAASPLDDSNVMYTLHFYAGTHKDDLRNRLETCVQNGLPVFVSEFGMCDASGNGANDFVSTTKWLDLLNKYQISFCCWNLANKDESSSVFKASSTALSDWTDDDFNESGRWIRDYFRGMPQK</sequence>
<name>A0AAE3A6T6_9FIRM</name>
<comment type="caution">
    <text evidence="12">The sequence shown here is derived from an EMBL/GenBank/DDBJ whole genome shotgun (WGS) entry which is preliminary data.</text>
</comment>
<dbReference type="EC" id="3.2.1.4" evidence="2"/>
<dbReference type="InterPro" id="IPR018087">
    <property type="entry name" value="Glyco_hydro_5_CS"/>
</dbReference>
<comment type="similarity">
    <text evidence="8">Belongs to the glycosyl hydrolase 5 (cellulase A) family.</text>
</comment>
<feature type="domain" description="Glycoside hydrolase family 5" evidence="11">
    <location>
        <begin position="103"/>
        <end position="351"/>
    </location>
</feature>
<dbReference type="Gene3D" id="3.20.20.80">
    <property type="entry name" value="Glycosidases"/>
    <property type="match status" value="1"/>
</dbReference>
<dbReference type="EMBL" id="JAJEPV010000063">
    <property type="protein sequence ID" value="MCC2121180.1"/>
    <property type="molecule type" value="Genomic_DNA"/>
</dbReference>
<evidence type="ECO:0000256" key="9">
    <source>
        <dbReference type="SAM" id="MobiDB-lite"/>
    </source>
</evidence>
<evidence type="ECO:0000256" key="5">
    <source>
        <dbReference type="ARBA" id="ARBA00023277"/>
    </source>
</evidence>
<evidence type="ECO:0000256" key="1">
    <source>
        <dbReference type="ARBA" id="ARBA00000966"/>
    </source>
</evidence>
<accession>A0AAE3A6T6</accession>
<feature type="signal peptide" evidence="10">
    <location>
        <begin position="1"/>
        <end position="22"/>
    </location>
</feature>
<proteinExistence type="inferred from homology"/>
<gene>
    <name evidence="12" type="ORF">LKD75_16590</name>
</gene>
<keyword evidence="7" id="KW-0624">Polysaccharide degradation</keyword>